<dbReference type="RefSeq" id="YP_009816918.1">
    <property type="nucleotide sequence ID" value="NC_048112.1"/>
</dbReference>
<organism evidence="1 2">
    <name type="scientific">Escherichia phage Skarpretter</name>
    <dbReference type="NCBI Taxonomy" id="2488654"/>
    <lineage>
        <taxon>Viruses</taxon>
        <taxon>Duplodnaviria</taxon>
        <taxon>Heunggongvirae</taxon>
        <taxon>Uroviricota</taxon>
        <taxon>Caudoviricetes</taxon>
        <taxon>Skarprettervirus</taxon>
        <taxon>Skarprettervirus skarpretter</taxon>
    </lineage>
</organism>
<accession>A0A3G8F305</accession>
<sequence length="151" mass="17090">MKPQEIKKAGIFSKDDIHCFTDCGYNCKAKVRADLEAHYAPIAAALGNGWRVNIWHNGGWHANLAHDESQFYLSDRAVRGGISAMKVDADRFEDNVNRFEVFNYEYPEGTSQVWVYGNDPKDAIRNAFNAVSERVVAYMVQQQKILDAFPG</sequence>
<evidence type="ECO:0000313" key="1">
    <source>
        <dbReference type="EMBL" id="AZF88685.1"/>
    </source>
</evidence>
<dbReference type="GeneID" id="55008230"/>
<reference evidence="2" key="1">
    <citation type="submission" date="2018-10" db="EMBL/GenBank/DDBJ databases">
        <authorList>
            <person name="Olsen N.S."/>
            <person name="Kot W."/>
            <person name="Hansen L.H."/>
        </authorList>
    </citation>
    <scope>NUCLEOTIDE SEQUENCE [LARGE SCALE GENOMIC DNA]</scope>
</reference>
<evidence type="ECO:0000313" key="2">
    <source>
        <dbReference type="Proteomes" id="UP000279721"/>
    </source>
</evidence>
<proteinExistence type="predicted"/>
<dbReference type="EMBL" id="MK105855">
    <property type="protein sequence ID" value="AZF88685.1"/>
    <property type="molecule type" value="Genomic_DNA"/>
</dbReference>
<dbReference type="KEGG" id="vg:55008230"/>
<keyword evidence="2" id="KW-1185">Reference proteome</keyword>
<name>A0A3G8F305_9CAUD</name>
<protein>
    <submittedName>
        <fullName evidence="1">Uncharacterized protein</fullName>
    </submittedName>
</protein>
<dbReference type="Proteomes" id="UP000279721">
    <property type="component" value="Segment"/>
</dbReference>